<dbReference type="AlphaFoldDB" id="A0A0C3DHV1"/>
<accession>A0A0C3DHV1</accession>
<dbReference type="EMBL" id="KN832876">
    <property type="protein sequence ID" value="KIN01568.1"/>
    <property type="molecule type" value="Genomic_DNA"/>
</dbReference>
<organism evidence="1 2">
    <name type="scientific">Oidiodendron maius (strain Zn)</name>
    <dbReference type="NCBI Taxonomy" id="913774"/>
    <lineage>
        <taxon>Eukaryota</taxon>
        <taxon>Fungi</taxon>
        <taxon>Dikarya</taxon>
        <taxon>Ascomycota</taxon>
        <taxon>Pezizomycotina</taxon>
        <taxon>Leotiomycetes</taxon>
        <taxon>Leotiomycetes incertae sedis</taxon>
        <taxon>Myxotrichaceae</taxon>
        <taxon>Oidiodendron</taxon>
    </lineage>
</organism>
<gene>
    <name evidence="1" type="ORF">OIDMADRAFT_145609</name>
</gene>
<proteinExistence type="predicted"/>
<reference evidence="2" key="2">
    <citation type="submission" date="2015-01" db="EMBL/GenBank/DDBJ databases">
        <title>Evolutionary Origins and Diversification of the Mycorrhizal Mutualists.</title>
        <authorList>
            <consortium name="DOE Joint Genome Institute"/>
            <consortium name="Mycorrhizal Genomics Consortium"/>
            <person name="Kohler A."/>
            <person name="Kuo A."/>
            <person name="Nagy L.G."/>
            <person name="Floudas D."/>
            <person name="Copeland A."/>
            <person name="Barry K.W."/>
            <person name="Cichocki N."/>
            <person name="Veneault-Fourrey C."/>
            <person name="LaButti K."/>
            <person name="Lindquist E.A."/>
            <person name="Lipzen A."/>
            <person name="Lundell T."/>
            <person name="Morin E."/>
            <person name="Murat C."/>
            <person name="Riley R."/>
            <person name="Ohm R."/>
            <person name="Sun H."/>
            <person name="Tunlid A."/>
            <person name="Henrissat B."/>
            <person name="Grigoriev I.V."/>
            <person name="Hibbett D.S."/>
            <person name="Martin F."/>
        </authorList>
    </citation>
    <scope>NUCLEOTIDE SEQUENCE [LARGE SCALE GENOMIC DNA]</scope>
    <source>
        <strain evidence="2">Zn</strain>
    </source>
</reference>
<keyword evidence="2" id="KW-1185">Reference proteome</keyword>
<protein>
    <submittedName>
        <fullName evidence="1">Uncharacterized protein</fullName>
    </submittedName>
</protein>
<dbReference type="Proteomes" id="UP000054321">
    <property type="component" value="Unassembled WGS sequence"/>
</dbReference>
<reference evidence="1 2" key="1">
    <citation type="submission" date="2014-04" db="EMBL/GenBank/DDBJ databases">
        <authorList>
            <consortium name="DOE Joint Genome Institute"/>
            <person name="Kuo A."/>
            <person name="Martino E."/>
            <person name="Perotto S."/>
            <person name="Kohler A."/>
            <person name="Nagy L.G."/>
            <person name="Floudas D."/>
            <person name="Copeland A."/>
            <person name="Barry K.W."/>
            <person name="Cichocki N."/>
            <person name="Veneault-Fourrey C."/>
            <person name="LaButti K."/>
            <person name="Lindquist E.A."/>
            <person name="Lipzen A."/>
            <person name="Lundell T."/>
            <person name="Morin E."/>
            <person name="Murat C."/>
            <person name="Sun H."/>
            <person name="Tunlid A."/>
            <person name="Henrissat B."/>
            <person name="Grigoriev I.V."/>
            <person name="Hibbett D.S."/>
            <person name="Martin F."/>
            <person name="Nordberg H.P."/>
            <person name="Cantor M.N."/>
            <person name="Hua S.X."/>
        </authorList>
    </citation>
    <scope>NUCLEOTIDE SEQUENCE [LARGE SCALE GENOMIC DNA]</scope>
    <source>
        <strain evidence="1 2">Zn</strain>
    </source>
</reference>
<dbReference type="HOGENOM" id="CLU_2073840_0_0_1"/>
<sequence>MSATYFWRGDYEIPKMTPLKSVVAEQGIHDGFIPAKEKQENFANLATTTVKAENDEIQKSHKDMGSVNVEDRHKIIILERGRVMLAIMDLLLAEAIATNEEPLNESRTTIASVICRTR</sequence>
<name>A0A0C3DHV1_OIDMZ</name>
<dbReference type="InParanoid" id="A0A0C3DHV1"/>
<evidence type="ECO:0000313" key="1">
    <source>
        <dbReference type="EMBL" id="KIN01568.1"/>
    </source>
</evidence>
<evidence type="ECO:0000313" key="2">
    <source>
        <dbReference type="Proteomes" id="UP000054321"/>
    </source>
</evidence>